<name>E4XNN5_OIKDI</name>
<dbReference type="EMBL" id="FN653085">
    <property type="protein sequence ID" value="CBY11473.1"/>
    <property type="molecule type" value="Genomic_DNA"/>
</dbReference>
<keyword evidence="1" id="KW-0472">Membrane</keyword>
<dbReference type="OrthoDB" id="6114058at2759"/>
<protein>
    <submittedName>
        <fullName evidence="2">Uncharacterized protein</fullName>
    </submittedName>
</protein>
<keyword evidence="1" id="KW-0812">Transmembrane</keyword>
<feature type="transmembrane region" description="Helical" evidence="1">
    <location>
        <begin position="160"/>
        <end position="185"/>
    </location>
</feature>
<sequence>MTFYDRSYYREKGSIASKEEPLFNHENIVFQEDCLDSGYSCESNPPEKITVAKTKRRNVTQKKEKEDKNEERYFFGLFKKKKKVKKQCPVRCECLCHSEKTITSVAVDMALLTANANQLRILMVMYDLCGKIEWEQTRQLASGASVPTGCEVKPFTWKCLLLLVLISITGQVFIGVVNTCIFNFIQYPNKNFLARTVQSFSVMLVFFITCVNIVMTGIFAG</sequence>
<dbReference type="Proteomes" id="UP000001307">
    <property type="component" value="Unassembled WGS sequence"/>
</dbReference>
<keyword evidence="3" id="KW-1185">Reference proteome</keyword>
<organism evidence="2">
    <name type="scientific">Oikopleura dioica</name>
    <name type="common">Tunicate</name>
    <dbReference type="NCBI Taxonomy" id="34765"/>
    <lineage>
        <taxon>Eukaryota</taxon>
        <taxon>Metazoa</taxon>
        <taxon>Chordata</taxon>
        <taxon>Tunicata</taxon>
        <taxon>Appendicularia</taxon>
        <taxon>Copelata</taxon>
        <taxon>Oikopleuridae</taxon>
        <taxon>Oikopleura</taxon>
    </lineage>
</organism>
<evidence type="ECO:0000313" key="2">
    <source>
        <dbReference type="EMBL" id="CBY11473.1"/>
    </source>
</evidence>
<evidence type="ECO:0000256" key="1">
    <source>
        <dbReference type="SAM" id="Phobius"/>
    </source>
</evidence>
<evidence type="ECO:0000313" key="3">
    <source>
        <dbReference type="Proteomes" id="UP000001307"/>
    </source>
</evidence>
<dbReference type="InParanoid" id="E4XNN5"/>
<gene>
    <name evidence="2" type="ORF">GSOID_T00016636001</name>
</gene>
<reference evidence="2" key="1">
    <citation type="journal article" date="2010" name="Science">
        <title>Plasticity of animal genome architecture unmasked by rapid evolution of a pelagic tunicate.</title>
        <authorList>
            <person name="Denoeud F."/>
            <person name="Henriet S."/>
            <person name="Mungpakdee S."/>
            <person name="Aury J.M."/>
            <person name="Da Silva C."/>
            <person name="Brinkmann H."/>
            <person name="Mikhaleva J."/>
            <person name="Olsen L.C."/>
            <person name="Jubin C."/>
            <person name="Canestro C."/>
            <person name="Bouquet J.M."/>
            <person name="Danks G."/>
            <person name="Poulain J."/>
            <person name="Campsteijn C."/>
            <person name="Adamski M."/>
            <person name="Cross I."/>
            <person name="Yadetie F."/>
            <person name="Muffato M."/>
            <person name="Louis A."/>
            <person name="Butcher S."/>
            <person name="Tsagkogeorga G."/>
            <person name="Konrad A."/>
            <person name="Singh S."/>
            <person name="Jensen M.F."/>
            <person name="Cong E.H."/>
            <person name="Eikeseth-Otteraa H."/>
            <person name="Noel B."/>
            <person name="Anthouard V."/>
            <person name="Porcel B.M."/>
            <person name="Kachouri-Lafond R."/>
            <person name="Nishino A."/>
            <person name="Ugolini M."/>
            <person name="Chourrout P."/>
            <person name="Nishida H."/>
            <person name="Aasland R."/>
            <person name="Huzurbazar S."/>
            <person name="Westhof E."/>
            <person name="Delsuc F."/>
            <person name="Lehrach H."/>
            <person name="Reinhardt R."/>
            <person name="Weissenbach J."/>
            <person name="Roy S.W."/>
            <person name="Artiguenave F."/>
            <person name="Postlethwait J.H."/>
            <person name="Manak J.R."/>
            <person name="Thompson E.M."/>
            <person name="Jaillon O."/>
            <person name="Du Pasquier L."/>
            <person name="Boudinot P."/>
            <person name="Liberles D.A."/>
            <person name="Volff J.N."/>
            <person name="Philippe H."/>
            <person name="Lenhard B."/>
            <person name="Roest Crollius H."/>
            <person name="Wincker P."/>
            <person name="Chourrout D."/>
        </authorList>
    </citation>
    <scope>NUCLEOTIDE SEQUENCE [LARGE SCALE GENOMIC DNA]</scope>
</reference>
<dbReference type="AlphaFoldDB" id="E4XNN5"/>
<proteinExistence type="predicted"/>
<feature type="transmembrane region" description="Helical" evidence="1">
    <location>
        <begin position="197"/>
        <end position="220"/>
    </location>
</feature>
<keyword evidence="1" id="KW-1133">Transmembrane helix</keyword>
<accession>E4XNN5</accession>